<accession>A0AAV2AIF7</accession>
<evidence type="ECO:0000313" key="1">
    <source>
        <dbReference type="EMBL" id="CAL1283809.1"/>
    </source>
</evidence>
<dbReference type="Proteomes" id="UP001497382">
    <property type="component" value="Unassembled WGS sequence"/>
</dbReference>
<name>A0AAV2AIF7_9ARAC</name>
<gene>
    <name evidence="1" type="ORF">LARSCL_LOCUS12819</name>
</gene>
<reference evidence="1 2" key="1">
    <citation type="submission" date="2024-04" db="EMBL/GenBank/DDBJ databases">
        <authorList>
            <person name="Rising A."/>
            <person name="Reimegard J."/>
            <person name="Sonavane S."/>
            <person name="Akerstrom W."/>
            <person name="Nylinder S."/>
            <person name="Hedman E."/>
            <person name="Kallberg Y."/>
        </authorList>
    </citation>
    <scope>NUCLEOTIDE SEQUENCE [LARGE SCALE GENOMIC DNA]</scope>
</reference>
<dbReference type="EMBL" id="CAXIEN010000172">
    <property type="protein sequence ID" value="CAL1283809.1"/>
    <property type="molecule type" value="Genomic_DNA"/>
</dbReference>
<proteinExistence type="predicted"/>
<protein>
    <submittedName>
        <fullName evidence="1">Uncharacterized protein</fullName>
    </submittedName>
</protein>
<sequence>MLPVQNYFKGFSCKFLILCHSFRFMEVYVFNGFGYLEQKHQVVTDFPAIISTVINIHAINCV</sequence>
<dbReference type="AlphaFoldDB" id="A0AAV2AIF7"/>
<organism evidence="1 2">
    <name type="scientific">Larinioides sclopetarius</name>
    <dbReference type="NCBI Taxonomy" id="280406"/>
    <lineage>
        <taxon>Eukaryota</taxon>
        <taxon>Metazoa</taxon>
        <taxon>Ecdysozoa</taxon>
        <taxon>Arthropoda</taxon>
        <taxon>Chelicerata</taxon>
        <taxon>Arachnida</taxon>
        <taxon>Araneae</taxon>
        <taxon>Araneomorphae</taxon>
        <taxon>Entelegynae</taxon>
        <taxon>Araneoidea</taxon>
        <taxon>Araneidae</taxon>
        <taxon>Larinioides</taxon>
    </lineage>
</organism>
<evidence type="ECO:0000313" key="2">
    <source>
        <dbReference type="Proteomes" id="UP001497382"/>
    </source>
</evidence>
<keyword evidence="2" id="KW-1185">Reference proteome</keyword>
<comment type="caution">
    <text evidence="1">The sequence shown here is derived from an EMBL/GenBank/DDBJ whole genome shotgun (WGS) entry which is preliminary data.</text>
</comment>